<evidence type="ECO:0000313" key="6">
    <source>
        <dbReference type="Proteomes" id="UP000002785"/>
    </source>
</evidence>
<reference evidence="5" key="1">
    <citation type="submission" date="2009-10" db="EMBL/GenBank/DDBJ databases">
        <title>The genome sequence of Streptomyces sviceus strain ATCC 29083.</title>
        <authorList>
            <consortium name="The Broad Institute Genome Sequencing Platform"/>
            <consortium name="Broad Institute Microbial Sequencing Center"/>
            <person name="Fischbach M."/>
            <person name="Godfrey P."/>
            <person name="Ward D."/>
            <person name="Young S."/>
            <person name="Zeng Q."/>
            <person name="Koehrsen M."/>
            <person name="Alvarado L."/>
            <person name="Berlin A.M."/>
            <person name="Bochicchio J."/>
            <person name="Borenstein D."/>
            <person name="Chapman S.B."/>
            <person name="Chen Z."/>
            <person name="Engels R."/>
            <person name="Freedman E."/>
            <person name="Gellesch M."/>
            <person name="Goldberg J."/>
            <person name="Griggs A."/>
            <person name="Gujja S."/>
            <person name="Heilman E.R."/>
            <person name="Heiman D.I."/>
            <person name="Hepburn T.A."/>
            <person name="Howarth C."/>
            <person name="Jen D."/>
            <person name="Larson L."/>
            <person name="Lewis B."/>
            <person name="Mehta T."/>
            <person name="Park D."/>
            <person name="Pearson M."/>
            <person name="Richards J."/>
            <person name="Roberts A."/>
            <person name="Saif S."/>
            <person name="Shea T.D."/>
            <person name="Shenoy N."/>
            <person name="Sisk P."/>
            <person name="Stolte C."/>
            <person name="Sykes S.N."/>
            <person name="Thomson T."/>
            <person name="Walk T."/>
            <person name="White J."/>
            <person name="Yandava C."/>
            <person name="Straight P."/>
            <person name="Clardy J."/>
            <person name="Hung D."/>
            <person name="Kolter R."/>
            <person name="Mekalanos J."/>
            <person name="Walker S."/>
            <person name="Walsh C.T."/>
            <person name="Wieland-Brown L.C."/>
            <person name="Haas B."/>
            <person name="Nusbaum C."/>
            <person name="Birren B."/>
        </authorList>
    </citation>
    <scope>NUCLEOTIDE SEQUENCE [LARGE SCALE GENOMIC DNA]</scope>
    <source>
        <strain evidence="5">ATCC 29083</strain>
    </source>
</reference>
<evidence type="ECO:0000259" key="4">
    <source>
        <dbReference type="Pfam" id="PF02872"/>
    </source>
</evidence>
<feature type="domain" description="5'-Nucleotidase C-terminal" evidence="4">
    <location>
        <begin position="410"/>
        <end position="563"/>
    </location>
</feature>
<dbReference type="InterPro" id="IPR041831">
    <property type="entry name" value="YhcR_MPP"/>
</dbReference>
<dbReference type="GO" id="GO:0009166">
    <property type="term" value="P:nucleotide catabolic process"/>
    <property type="evidence" value="ECO:0007669"/>
    <property type="project" value="InterPro"/>
</dbReference>
<feature type="domain" description="Calcineurin-like phosphoesterase" evidence="3">
    <location>
        <begin position="64"/>
        <end position="319"/>
    </location>
</feature>
<keyword evidence="1 2" id="KW-0732">Signal</keyword>
<dbReference type="eggNOG" id="COG0737">
    <property type="taxonomic scope" value="Bacteria"/>
</dbReference>
<dbReference type="PANTHER" id="PTHR11575:SF24">
    <property type="entry name" value="5'-NUCLEOTIDASE"/>
    <property type="match status" value="1"/>
</dbReference>
<dbReference type="FunFam" id="3.60.21.10:FF:000070">
    <property type="entry name" value="5`-nucleotidase family protein"/>
    <property type="match status" value="1"/>
</dbReference>
<dbReference type="CDD" id="cd07412">
    <property type="entry name" value="MPP_YhcR_N"/>
    <property type="match status" value="1"/>
</dbReference>
<dbReference type="AlphaFoldDB" id="B5HLX7"/>
<comment type="similarity">
    <text evidence="2">Belongs to the 5'-nucleotidase family.</text>
</comment>
<accession>B5HLX7</accession>
<dbReference type="Pfam" id="PF02872">
    <property type="entry name" value="5_nucleotid_C"/>
    <property type="match status" value="1"/>
</dbReference>
<dbReference type="GO" id="GO:0008768">
    <property type="term" value="F:UDP-sugar diphosphatase activity"/>
    <property type="evidence" value="ECO:0007669"/>
    <property type="project" value="TreeGrafter"/>
</dbReference>
<dbReference type="InterPro" id="IPR004843">
    <property type="entry name" value="Calcineurin-like_PHP"/>
</dbReference>
<dbReference type="SUPFAM" id="SSF55816">
    <property type="entry name" value="5'-nucleotidase (syn. UDP-sugar hydrolase), C-terminal domain"/>
    <property type="match status" value="1"/>
</dbReference>
<dbReference type="GO" id="GO:0008253">
    <property type="term" value="F:5'-nucleotidase activity"/>
    <property type="evidence" value="ECO:0007669"/>
    <property type="project" value="TreeGrafter"/>
</dbReference>
<dbReference type="Gene3D" id="3.90.780.10">
    <property type="entry name" value="5'-Nucleotidase, C-terminal domain"/>
    <property type="match status" value="1"/>
</dbReference>
<dbReference type="InterPro" id="IPR036907">
    <property type="entry name" value="5'-Nucleotdase_C_sf"/>
</dbReference>
<dbReference type="EMBL" id="CM000951">
    <property type="protein sequence ID" value="EDY53832.1"/>
    <property type="molecule type" value="Genomic_DNA"/>
</dbReference>
<dbReference type="PRINTS" id="PR01607">
    <property type="entry name" value="APYRASEFAMLY"/>
</dbReference>
<keyword evidence="6" id="KW-1185">Reference proteome</keyword>
<dbReference type="Gene3D" id="3.60.21.10">
    <property type="match status" value="1"/>
</dbReference>
<dbReference type="RefSeq" id="WP_007383011.1">
    <property type="nucleotide sequence ID" value="NZ_CM000951.1"/>
</dbReference>
<dbReference type="SUPFAM" id="SSF56300">
    <property type="entry name" value="Metallo-dependent phosphatases"/>
    <property type="match status" value="1"/>
</dbReference>
<name>B5HLX7_STRX2</name>
<protein>
    <submittedName>
        <fullName evidence="5">Secreted 5'-nucleotidase</fullName>
    </submittedName>
</protein>
<evidence type="ECO:0000256" key="2">
    <source>
        <dbReference type="RuleBase" id="RU362119"/>
    </source>
</evidence>
<sequence>MPATSQPHRSDTVRRRRRTYRLVAAAAGLATVGALAAALPAGAHDSKHGKPLPSRYQDVQLLSFNDLHGNLEPPSGSSGRVTELQADGTTKTIDAGGVEYLATHLREARKGNPYSITAAGGDMVGASPLISGLFHDEPTIEALNKLDLDVTSVGNHEFDEGAKELARLQNGGCHPTAGCYTDKEFEGADFPYLAANVLDEKTGRPILKPYWVWKKKGVKVGFIGVTLEDTPGVVSAEGVKGLKFKDEVETINKYARVLQKQGVKSIVALIHEGGQPASGSYNYNCDSPGAGDGISGPIVDIAKNISPSVDALVTGHTHAAYVCTIPDPSGKPRMVTSAASFGRLYTDTTLTYDRFTGDIARTAVKSANHVVTRTVAKAPDMTQLISRWNTLAAPIGNRAIGYISADVPSTGTESPMGDLIADAQLAYGRKLDPGTDLALMNPGGVRAGLTYAAKGTEGDGVVTYAEGFTVQPFSNTVNLQDFTGAQLIKVLQEQVSGSNAASPKILQPSANLTYTLDLTKSGAERIVLGSVKLNGTAVDPAATYRVATNSFLAGGGDGFTTLGQGTNDLVGGDDLAALVDYLTANSSAGSPIAPPAANRITVVQ</sequence>
<keyword evidence="2" id="KW-0378">Hydrolase</keyword>
<dbReference type="PANTHER" id="PTHR11575">
    <property type="entry name" value="5'-NUCLEOTIDASE-RELATED"/>
    <property type="match status" value="1"/>
</dbReference>
<evidence type="ECO:0000313" key="5">
    <source>
        <dbReference type="EMBL" id="EDY53832.1"/>
    </source>
</evidence>
<dbReference type="HOGENOM" id="CLU_005854_5_2_11"/>
<dbReference type="OrthoDB" id="1016457at2"/>
<dbReference type="InterPro" id="IPR006179">
    <property type="entry name" value="5_nucleotidase/apyrase"/>
</dbReference>
<proteinExistence type="inferred from homology"/>
<feature type="chain" id="PRO_5039742657" evidence="2">
    <location>
        <begin position="37"/>
        <end position="604"/>
    </location>
</feature>
<dbReference type="Pfam" id="PF00149">
    <property type="entry name" value="Metallophos"/>
    <property type="match status" value="1"/>
</dbReference>
<organism evidence="5 6">
    <name type="scientific">Streptomyces sviceus (strain ATCC 29083 / DSM 924 / JCM 4929 / NBRC 13980 / NCIMB 11184 / NRRL 5439 / UC 5370)</name>
    <dbReference type="NCBI Taxonomy" id="463191"/>
    <lineage>
        <taxon>Bacteria</taxon>
        <taxon>Bacillati</taxon>
        <taxon>Actinomycetota</taxon>
        <taxon>Actinomycetes</taxon>
        <taxon>Kitasatosporales</taxon>
        <taxon>Streptomycetaceae</taxon>
        <taxon>Streptomyces</taxon>
    </lineage>
</organism>
<feature type="signal peptide" evidence="2">
    <location>
        <begin position="1"/>
        <end position="36"/>
    </location>
</feature>
<dbReference type="InterPro" id="IPR029052">
    <property type="entry name" value="Metallo-depent_PP-like"/>
</dbReference>
<dbReference type="Proteomes" id="UP000002785">
    <property type="component" value="Chromosome"/>
</dbReference>
<dbReference type="InterPro" id="IPR008334">
    <property type="entry name" value="5'-Nucleotdase_C"/>
</dbReference>
<gene>
    <name evidence="5" type="ORF">SSEG_00412</name>
</gene>
<evidence type="ECO:0000256" key="1">
    <source>
        <dbReference type="ARBA" id="ARBA00022729"/>
    </source>
</evidence>
<dbReference type="GO" id="GO:0030288">
    <property type="term" value="C:outer membrane-bounded periplasmic space"/>
    <property type="evidence" value="ECO:0007669"/>
    <property type="project" value="TreeGrafter"/>
</dbReference>
<keyword evidence="2" id="KW-0547">Nucleotide-binding</keyword>
<evidence type="ECO:0000259" key="3">
    <source>
        <dbReference type="Pfam" id="PF00149"/>
    </source>
</evidence>
<dbReference type="GO" id="GO:0000166">
    <property type="term" value="F:nucleotide binding"/>
    <property type="evidence" value="ECO:0007669"/>
    <property type="project" value="UniProtKB-KW"/>
</dbReference>